<evidence type="ECO:0000259" key="5">
    <source>
        <dbReference type="PROSITE" id="PS50977"/>
    </source>
</evidence>
<dbReference type="PANTHER" id="PTHR30055:SF234">
    <property type="entry name" value="HTH-TYPE TRANSCRIPTIONAL REGULATOR BETI"/>
    <property type="match status" value="1"/>
</dbReference>
<dbReference type="RefSeq" id="WP_168660304.1">
    <property type="nucleotide sequence ID" value="NZ_CP051180.1"/>
</dbReference>
<dbReference type="Proteomes" id="UP000501602">
    <property type="component" value="Chromosome"/>
</dbReference>
<dbReference type="GO" id="GO:0000976">
    <property type="term" value="F:transcription cis-regulatory region binding"/>
    <property type="evidence" value="ECO:0007669"/>
    <property type="project" value="TreeGrafter"/>
</dbReference>
<sequence>MISSISYPKRSDMNDEYVMNSAETILDVAERQLAKQGIVDMSLGTVAAEVGCSKATIYRHYANKDELMLAVFNRELLWRLNMSQKILDAECFNALERLVLFSTSNVVYRTEHPYAHGLAFLATNSVLWRRASKDSKQGLVTNIERVRRIPSLIIEQEPSVAAQTEQVKAVLDAMFALERGYIAANCNFVYGAIYNCLPNRHYIDRFAAIARQLMWPELTQVDGDGLQVWLASELESSAIR</sequence>
<dbReference type="GO" id="GO:0003700">
    <property type="term" value="F:DNA-binding transcription factor activity"/>
    <property type="evidence" value="ECO:0007669"/>
    <property type="project" value="TreeGrafter"/>
</dbReference>
<reference evidence="6 7" key="1">
    <citation type="submission" date="2020-04" db="EMBL/GenBank/DDBJ databases">
        <title>Ferrimonas sp. S7 isolated from sea water.</title>
        <authorList>
            <person name="Bae S.S."/>
            <person name="Baek K."/>
        </authorList>
    </citation>
    <scope>NUCLEOTIDE SEQUENCE [LARGE SCALE GENOMIC DNA]</scope>
    <source>
        <strain evidence="6 7">S7</strain>
    </source>
</reference>
<dbReference type="PANTHER" id="PTHR30055">
    <property type="entry name" value="HTH-TYPE TRANSCRIPTIONAL REGULATOR RUTR"/>
    <property type="match status" value="1"/>
</dbReference>
<name>A0A6H1UFD4_9GAMM</name>
<evidence type="ECO:0000313" key="6">
    <source>
        <dbReference type="EMBL" id="QIZ77043.1"/>
    </source>
</evidence>
<keyword evidence="1" id="KW-0805">Transcription regulation</keyword>
<dbReference type="EMBL" id="CP051180">
    <property type="protein sequence ID" value="QIZ77043.1"/>
    <property type="molecule type" value="Genomic_DNA"/>
</dbReference>
<dbReference type="SUPFAM" id="SSF46689">
    <property type="entry name" value="Homeodomain-like"/>
    <property type="match status" value="1"/>
</dbReference>
<keyword evidence="2 4" id="KW-0238">DNA-binding</keyword>
<evidence type="ECO:0000256" key="4">
    <source>
        <dbReference type="PROSITE-ProRule" id="PRU00335"/>
    </source>
</evidence>
<feature type="DNA-binding region" description="H-T-H motif" evidence="4">
    <location>
        <begin position="42"/>
        <end position="61"/>
    </location>
</feature>
<keyword evidence="7" id="KW-1185">Reference proteome</keyword>
<feature type="domain" description="HTH tetR-type" evidence="5">
    <location>
        <begin position="19"/>
        <end position="79"/>
    </location>
</feature>
<dbReference type="PROSITE" id="PS50977">
    <property type="entry name" value="HTH_TETR_2"/>
    <property type="match status" value="1"/>
</dbReference>
<organism evidence="6 7">
    <name type="scientific">Ferrimonas lipolytica</name>
    <dbReference type="NCBI Taxonomy" id="2724191"/>
    <lineage>
        <taxon>Bacteria</taxon>
        <taxon>Pseudomonadati</taxon>
        <taxon>Pseudomonadota</taxon>
        <taxon>Gammaproteobacteria</taxon>
        <taxon>Alteromonadales</taxon>
        <taxon>Ferrimonadaceae</taxon>
        <taxon>Ferrimonas</taxon>
    </lineage>
</organism>
<dbReference type="PRINTS" id="PR00455">
    <property type="entry name" value="HTHTETR"/>
</dbReference>
<evidence type="ECO:0000313" key="7">
    <source>
        <dbReference type="Proteomes" id="UP000501602"/>
    </source>
</evidence>
<keyword evidence="3" id="KW-0804">Transcription</keyword>
<dbReference type="Pfam" id="PF00440">
    <property type="entry name" value="TetR_N"/>
    <property type="match status" value="1"/>
</dbReference>
<accession>A0A6H1UFD4</accession>
<protein>
    <submittedName>
        <fullName evidence="6">TetR/AcrR family transcriptional regulator</fullName>
    </submittedName>
</protein>
<dbReference type="Gene3D" id="1.10.357.10">
    <property type="entry name" value="Tetracycline Repressor, domain 2"/>
    <property type="match status" value="1"/>
</dbReference>
<dbReference type="InterPro" id="IPR050109">
    <property type="entry name" value="HTH-type_TetR-like_transc_reg"/>
</dbReference>
<dbReference type="KEGG" id="fes:HER31_09200"/>
<evidence type="ECO:0000256" key="1">
    <source>
        <dbReference type="ARBA" id="ARBA00023015"/>
    </source>
</evidence>
<dbReference type="AlphaFoldDB" id="A0A6H1UFD4"/>
<dbReference type="InterPro" id="IPR001647">
    <property type="entry name" value="HTH_TetR"/>
</dbReference>
<evidence type="ECO:0000256" key="2">
    <source>
        <dbReference type="ARBA" id="ARBA00023125"/>
    </source>
</evidence>
<gene>
    <name evidence="6" type="ORF">HER31_09200</name>
</gene>
<proteinExistence type="predicted"/>
<evidence type="ECO:0000256" key="3">
    <source>
        <dbReference type="ARBA" id="ARBA00023163"/>
    </source>
</evidence>
<dbReference type="InterPro" id="IPR009057">
    <property type="entry name" value="Homeodomain-like_sf"/>
</dbReference>